<evidence type="ECO:0000256" key="4">
    <source>
        <dbReference type="ARBA" id="ARBA00023080"/>
    </source>
</evidence>
<dbReference type="RefSeq" id="YP_006383810.1">
    <property type="nucleotide sequence ID" value="NC_017984.1"/>
</dbReference>
<dbReference type="Gene3D" id="2.70.40.10">
    <property type="match status" value="1"/>
</dbReference>
<feature type="domain" description="dUTPase-like" evidence="5">
    <location>
        <begin position="13"/>
        <end position="144"/>
    </location>
</feature>
<keyword evidence="7" id="KW-1185">Reference proteome</keyword>
<dbReference type="InterPro" id="IPR036157">
    <property type="entry name" value="dUTPase-like_sf"/>
</dbReference>
<evidence type="ECO:0000256" key="2">
    <source>
        <dbReference type="ARBA" id="ARBA00012379"/>
    </source>
</evidence>
<dbReference type="EC" id="3.6.1.23" evidence="2"/>
<dbReference type="GeneID" id="12979047"/>
<evidence type="ECO:0000313" key="6">
    <source>
        <dbReference type="EMBL" id="CCH57768.1"/>
    </source>
</evidence>
<dbReference type="InterPro" id="IPR008181">
    <property type="entry name" value="dUTPase"/>
</dbReference>
<dbReference type="GO" id="GO:0000287">
    <property type="term" value="F:magnesium ion binding"/>
    <property type="evidence" value="ECO:0007669"/>
    <property type="project" value="InterPro"/>
</dbReference>
<dbReference type="Pfam" id="PF00692">
    <property type="entry name" value="dUTPase"/>
    <property type="match status" value="1"/>
</dbReference>
<dbReference type="KEGG" id="vg:12979047"/>
<dbReference type="EMBL" id="HE806280">
    <property type="protein sequence ID" value="CCH57768.1"/>
    <property type="molecule type" value="Genomic_DNA"/>
</dbReference>
<dbReference type="GO" id="GO:0046081">
    <property type="term" value="P:dUTP catabolic process"/>
    <property type="evidence" value="ECO:0007669"/>
    <property type="project" value="InterPro"/>
</dbReference>
<protein>
    <recommendedName>
        <fullName evidence="2">dUTP diphosphatase</fullName>
        <ecNumber evidence="2">3.6.1.23</ecNumber>
    </recommendedName>
</protein>
<dbReference type="PANTHER" id="PTHR11241">
    <property type="entry name" value="DEOXYURIDINE 5'-TRIPHOSPHATE NUCLEOTIDOHYDROLASE"/>
    <property type="match status" value="1"/>
</dbReference>
<reference evidence="6 7" key="2">
    <citation type="submission" date="2012-05" db="EMBL/GenBank/DDBJ databases">
        <authorList>
            <person name="Volozhantsev N."/>
        </authorList>
    </citation>
    <scope>NUCLEOTIDE SEQUENCE [LARGE SCALE GENOMIC DNA]</scope>
</reference>
<evidence type="ECO:0000256" key="3">
    <source>
        <dbReference type="ARBA" id="ARBA00022801"/>
    </source>
</evidence>
<dbReference type="GO" id="GO:0006226">
    <property type="term" value="P:dUMP biosynthetic process"/>
    <property type="evidence" value="ECO:0007669"/>
    <property type="project" value="InterPro"/>
</dbReference>
<name>I2GUG7_9CAUD</name>
<organism evidence="6 7">
    <name type="scientific">Acinetobacter phage AP22</name>
    <dbReference type="NCBI Taxonomy" id="1187128"/>
    <lineage>
        <taxon>Viruses</taxon>
        <taxon>Duplodnaviria</taxon>
        <taxon>Heunggongvirae</taxon>
        <taxon>Uroviricota</taxon>
        <taxon>Caudoviricetes</taxon>
        <taxon>Obolenskvirus</taxon>
        <taxon>Obolenskvirus AP22</taxon>
    </lineage>
</organism>
<reference evidence="6 7" key="1">
    <citation type="submission" date="2012-05" db="EMBL/GenBank/DDBJ databases">
        <title>The genome sequence of bacteriophage AP22 lytic for Acinetobacter baumannii.</title>
        <authorList>
            <person name="Volozhantsev N.V."/>
            <person name="Popova A.V."/>
            <person name="Bogun A.G."/>
        </authorList>
    </citation>
    <scope>NUCLEOTIDE SEQUENCE [LARGE SCALE GENOMIC DNA]</scope>
</reference>
<accession>I2GUG7</accession>
<comment type="similarity">
    <text evidence="1">Belongs to the dUTPase family.</text>
</comment>
<evidence type="ECO:0000313" key="7">
    <source>
        <dbReference type="Proteomes" id="UP000002880"/>
    </source>
</evidence>
<dbReference type="InterPro" id="IPR029054">
    <property type="entry name" value="dUTPase-like"/>
</dbReference>
<keyword evidence="4" id="KW-0546">Nucleotide metabolism</keyword>
<sequence>MLNVKIKKLSKDAVIPTYAKHGDAGMDLTATSKEYDDRDNVVYGTSLAFEIPNGYVGLLFPRSSNTKKDLILGNSVGVLDSGYRGEVFLKFKKTCGFIDNCEGHDYQIGDRVGQIIIIPIPQINFIEVDELSSSDRGVGGFGSTDPITKSIEDNFSA</sequence>
<dbReference type="OrthoDB" id="12539at10239"/>
<proteinExistence type="inferred from homology"/>
<evidence type="ECO:0000256" key="1">
    <source>
        <dbReference type="ARBA" id="ARBA00006581"/>
    </source>
</evidence>
<evidence type="ECO:0000259" key="5">
    <source>
        <dbReference type="Pfam" id="PF00692"/>
    </source>
</evidence>
<dbReference type="SUPFAM" id="SSF51283">
    <property type="entry name" value="dUTPase-like"/>
    <property type="match status" value="1"/>
</dbReference>
<dbReference type="Proteomes" id="UP000002880">
    <property type="component" value="Segment"/>
</dbReference>
<dbReference type="GO" id="GO:0004170">
    <property type="term" value="F:dUTP diphosphatase activity"/>
    <property type="evidence" value="ECO:0007669"/>
    <property type="project" value="UniProtKB-EC"/>
</dbReference>
<dbReference type="InterPro" id="IPR033704">
    <property type="entry name" value="dUTPase_trimeric"/>
</dbReference>
<dbReference type="PANTHER" id="PTHR11241:SF0">
    <property type="entry name" value="DEOXYURIDINE 5'-TRIPHOSPHATE NUCLEOTIDOHYDROLASE"/>
    <property type="match status" value="1"/>
</dbReference>
<keyword evidence="3" id="KW-0378">Hydrolase</keyword>
<dbReference type="CDD" id="cd07557">
    <property type="entry name" value="trimeric_dUTPase"/>
    <property type="match status" value="1"/>
</dbReference>